<evidence type="ECO:0000313" key="4">
    <source>
        <dbReference type="Proteomes" id="UP000001449"/>
    </source>
</evidence>
<dbReference type="PANTHER" id="PTHR23092:SF15">
    <property type="entry name" value="INACTIVE NON-CANONICAL POLY(A) RNA POLYMERASE PROTEIN TRF4-2-RELATED"/>
    <property type="match status" value="1"/>
</dbReference>
<evidence type="ECO:0000259" key="2">
    <source>
        <dbReference type="Pfam" id="PF22600"/>
    </source>
</evidence>
<feature type="compositionally biased region" description="Polar residues" evidence="1">
    <location>
        <begin position="196"/>
        <end position="206"/>
    </location>
</feature>
<dbReference type="PANTHER" id="PTHR23092">
    <property type="entry name" value="POLY(A) RNA POLYMERASE"/>
    <property type="match status" value="1"/>
</dbReference>
<dbReference type="GO" id="GO:0043634">
    <property type="term" value="P:polyadenylation-dependent ncRNA catabolic process"/>
    <property type="evidence" value="ECO:0000318"/>
    <property type="project" value="GO_Central"/>
</dbReference>
<dbReference type="InterPro" id="IPR054708">
    <property type="entry name" value="MTPAP-like_central"/>
</dbReference>
<gene>
    <name evidence="3" type="ORF">THAPSDRAFT_23130</name>
</gene>
<dbReference type="Proteomes" id="UP000001449">
    <property type="component" value="Chromosome 6"/>
</dbReference>
<feature type="domain" description="Poly(A) RNA polymerase mitochondrial-like central palm" evidence="2">
    <location>
        <begin position="1411"/>
        <end position="1564"/>
    </location>
</feature>
<protein>
    <recommendedName>
        <fullName evidence="2">Poly(A) RNA polymerase mitochondrial-like central palm domain-containing protein</fullName>
    </recommendedName>
</protein>
<dbReference type="GO" id="GO:0005730">
    <property type="term" value="C:nucleolus"/>
    <property type="evidence" value="ECO:0000318"/>
    <property type="project" value="GO_Central"/>
</dbReference>
<feature type="region of interest" description="Disordered" evidence="1">
    <location>
        <begin position="63"/>
        <end position="91"/>
    </location>
</feature>
<feature type="compositionally biased region" description="Low complexity" evidence="1">
    <location>
        <begin position="734"/>
        <end position="743"/>
    </location>
</feature>
<dbReference type="InterPro" id="IPR045862">
    <property type="entry name" value="Trf4-like"/>
</dbReference>
<dbReference type="eggNOG" id="KOG1906">
    <property type="taxonomic scope" value="Eukaryota"/>
</dbReference>
<dbReference type="InParanoid" id="B8C5X4"/>
<dbReference type="Gene3D" id="1.10.1410.10">
    <property type="match status" value="1"/>
</dbReference>
<dbReference type="InterPro" id="IPR043519">
    <property type="entry name" value="NT_sf"/>
</dbReference>
<organism evidence="3 4">
    <name type="scientific">Thalassiosira pseudonana</name>
    <name type="common">Marine diatom</name>
    <name type="synonym">Cyclotella nana</name>
    <dbReference type="NCBI Taxonomy" id="35128"/>
    <lineage>
        <taxon>Eukaryota</taxon>
        <taxon>Sar</taxon>
        <taxon>Stramenopiles</taxon>
        <taxon>Ochrophyta</taxon>
        <taxon>Bacillariophyta</taxon>
        <taxon>Coscinodiscophyceae</taxon>
        <taxon>Thalassiosirophycidae</taxon>
        <taxon>Thalassiosirales</taxon>
        <taxon>Thalassiosiraceae</taxon>
        <taxon>Thalassiosira</taxon>
    </lineage>
</organism>
<feature type="region of interest" description="Disordered" evidence="1">
    <location>
        <begin position="1069"/>
        <end position="1097"/>
    </location>
</feature>
<keyword evidence="4" id="KW-1185">Reference proteome</keyword>
<proteinExistence type="predicted"/>
<dbReference type="RefSeq" id="XP_002291089.1">
    <property type="nucleotide sequence ID" value="XM_002291053.1"/>
</dbReference>
<feature type="region of interest" description="Disordered" evidence="1">
    <location>
        <begin position="978"/>
        <end position="1016"/>
    </location>
</feature>
<dbReference type="GO" id="GO:1990817">
    <property type="term" value="F:poly(A) RNA polymerase activity"/>
    <property type="evidence" value="ECO:0000318"/>
    <property type="project" value="GO_Central"/>
</dbReference>
<feature type="compositionally biased region" description="Basic residues" evidence="1">
    <location>
        <begin position="556"/>
        <end position="568"/>
    </location>
</feature>
<dbReference type="EMBL" id="CM000643">
    <property type="protein sequence ID" value="EED91196.1"/>
    <property type="molecule type" value="Genomic_DNA"/>
</dbReference>
<evidence type="ECO:0000256" key="1">
    <source>
        <dbReference type="SAM" id="MobiDB-lite"/>
    </source>
</evidence>
<reference evidence="3 4" key="2">
    <citation type="journal article" date="2008" name="Nature">
        <title>The Phaeodactylum genome reveals the evolutionary history of diatom genomes.</title>
        <authorList>
            <person name="Bowler C."/>
            <person name="Allen A.E."/>
            <person name="Badger J.H."/>
            <person name="Grimwood J."/>
            <person name="Jabbari K."/>
            <person name="Kuo A."/>
            <person name="Maheswari U."/>
            <person name="Martens C."/>
            <person name="Maumus F."/>
            <person name="Otillar R.P."/>
            <person name="Rayko E."/>
            <person name="Salamov A."/>
            <person name="Vandepoele K."/>
            <person name="Beszteri B."/>
            <person name="Gruber A."/>
            <person name="Heijde M."/>
            <person name="Katinka M."/>
            <person name="Mock T."/>
            <person name="Valentin K."/>
            <person name="Verret F."/>
            <person name="Berges J.A."/>
            <person name="Brownlee C."/>
            <person name="Cadoret J.P."/>
            <person name="Chiovitti A."/>
            <person name="Choi C.J."/>
            <person name="Coesel S."/>
            <person name="De Martino A."/>
            <person name="Detter J.C."/>
            <person name="Durkin C."/>
            <person name="Falciatore A."/>
            <person name="Fournet J."/>
            <person name="Haruta M."/>
            <person name="Huysman M.J."/>
            <person name="Jenkins B.D."/>
            <person name="Jiroutova K."/>
            <person name="Jorgensen R.E."/>
            <person name="Joubert Y."/>
            <person name="Kaplan A."/>
            <person name="Kroger N."/>
            <person name="Kroth P.G."/>
            <person name="La Roche J."/>
            <person name="Lindquist E."/>
            <person name="Lommer M."/>
            <person name="Martin-Jezequel V."/>
            <person name="Lopez P.J."/>
            <person name="Lucas S."/>
            <person name="Mangogna M."/>
            <person name="McGinnis K."/>
            <person name="Medlin L.K."/>
            <person name="Montsant A."/>
            <person name="Oudot-Le Secq M.P."/>
            <person name="Napoli C."/>
            <person name="Obornik M."/>
            <person name="Parker M.S."/>
            <person name="Petit J.L."/>
            <person name="Porcel B.M."/>
            <person name="Poulsen N."/>
            <person name="Robison M."/>
            <person name="Rychlewski L."/>
            <person name="Rynearson T.A."/>
            <person name="Schmutz J."/>
            <person name="Shapiro H."/>
            <person name="Siaut M."/>
            <person name="Stanley M."/>
            <person name="Sussman M.R."/>
            <person name="Taylor A.R."/>
            <person name="Vardi A."/>
            <person name="von Dassow P."/>
            <person name="Vyverman W."/>
            <person name="Willis A."/>
            <person name="Wyrwicz L.S."/>
            <person name="Rokhsar D.S."/>
            <person name="Weissenbach J."/>
            <person name="Armbrust E.V."/>
            <person name="Green B.R."/>
            <person name="Van de Peer Y."/>
            <person name="Grigoriev I.V."/>
        </authorList>
    </citation>
    <scope>NUCLEOTIDE SEQUENCE [LARGE SCALE GENOMIC DNA]</scope>
    <source>
        <strain evidence="3 4">CCMP1335</strain>
    </source>
</reference>
<feature type="compositionally biased region" description="Basic and acidic residues" evidence="1">
    <location>
        <begin position="786"/>
        <end position="800"/>
    </location>
</feature>
<evidence type="ECO:0000313" key="3">
    <source>
        <dbReference type="EMBL" id="EED91196.1"/>
    </source>
</evidence>
<dbReference type="OMA" id="CLPAVHK"/>
<dbReference type="GO" id="GO:0031499">
    <property type="term" value="C:TRAMP complex"/>
    <property type="evidence" value="ECO:0000318"/>
    <property type="project" value="GO_Central"/>
</dbReference>
<dbReference type="Gene3D" id="3.30.460.10">
    <property type="entry name" value="Beta Polymerase, domain 2"/>
    <property type="match status" value="1"/>
</dbReference>
<dbReference type="GO" id="GO:0031123">
    <property type="term" value="P:RNA 3'-end processing"/>
    <property type="evidence" value="ECO:0000318"/>
    <property type="project" value="GO_Central"/>
</dbReference>
<feature type="region of interest" description="Disordered" evidence="1">
    <location>
        <begin position="1"/>
        <end position="36"/>
    </location>
</feature>
<dbReference type="KEGG" id="tps:THAPSDRAFT_23130"/>
<name>B8C5X4_THAPS</name>
<dbReference type="CDD" id="cd05402">
    <property type="entry name" value="NT_PAP_TUTase"/>
    <property type="match status" value="1"/>
</dbReference>
<dbReference type="SUPFAM" id="SSF81301">
    <property type="entry name" value="Nucleotidyltransferase"/>
    <property type="match status" value="1"/>
</dbReference>
<feature type="region of interest" description="Disordered" evidence="1">
    <location>
        <begin position="556"/>
        <end position="600"/>
    </location>
</feature>
<dbReference type="PaxDb" id="35128-Thaps23130"/>
<dbReference type="Pfam" id="PF22600">
    <property type="entry name" value="MTPAP-like_central"/>
    <property type="match status" value="1"/>
</dbReference>
<accession>B8C5X4</accession>
<feature type="compositionally biased region" description="Polar residues" evidence="1">
    <location>
        <begin position="979"/>
        <end position="999"/>
    </location>
</feature>
<sequence length="1570" mass="173344">MGFKRKNKSSASKRQGHTSSNPTHDNGAMQQQPDEDDVRGIKKWIDALSFDAFANALEFTFHTNNGESQPNVHEKEGRKRQHKYQQRQASGDLSACASQEYDLLMEMLAIQRGLKLPTTAIDADKCWYGKGHPLCNTEQIQHLDNWRDGIDYCYGLHRTLKWGSSPCMFRWIDPTTGQDESSLNHSIYHDLKRSSTALDSNDSTNDTVDRGRPKTSQLHTNPLPSLAIANSLPSDLLAVLEKAGVKRSTSALLETFNEIDELDEAFEDAREIDTATADTDRACSFTDNLCIQARQWIASDGRVLGAGTTEDQENADAAILRWTALVWDKDSSHGNGVTTKKSATSKLPHCRLIFNDSTKDEERRKKVVLTALNVTSRGQFLSKTGEGESQWAPWFDPTQQWFSLPMYLASRLEASLWQSYLGREDAAKANDKSNEGSLVQSVKDLDADARARVLTCALGAAVKEDLLEKCQQINNSQSTEAIRDSLLWGLLLSNDGCSSPASDELNISPLFELGTFQFEIKSKMLKHLQEGFSHEVERTLLSSEADDIIRNGNLSKKKKKKRVQRKRAVSVDASLESGVVRNEKDHSSDDDNDDDDDDPRVETILHVTSAGVDVVVHDSFASLPPTTTNATPLEEVNIAKMAALTVIDEILSDVFDRVGLESDETTDFAGATTVVTHKKASRNVQRGQRGVAVSKTSGKDDIEVATTAVISNKGFGVNAAVNLLRRIDDERRLSQSSSVQSQQLWASRTRHDGADSDRPHSSMTRGPKYRLPRDVTSVPDSSYQSDLRRSRSSGNDRDMDKKAHLDLDEQIPNIHTLHQPARPQSRHQRVSSFIEMKSGLHWASLDSAPLFPQASKEETSIFDGTPLCLTGALDGWNGVACSQQGETDIFTEILEHNHCSDDKKIGASSTAASLASSHSCEVDTGLDIDGDGNELISLTGEDEAVQFKGVRIEFEDTIIQQNPTDLLDHSVEIEATKSVEINQPLSPARSDSVSWTTSDQSPTPPAPPTPPPQLSPVLVSLADLGKLREDAVASGDVRKSFTRISPTPLSLGLSLPDSPGVLTNMKRTLTPSISRDDLRSIDERRRPPRRDRDLHQSMGHRQVDALLSYRNVVAQSVHRKASSLHSCDGKPTVRDDIHPISTRSIRTTRTGAWAPGPDFPSLGSSAASMSSYKEPMINKILHLELACARSESALDGVEDASHCNVIPRTHPDDTMTKDGATTISSVHSPHHEEEQVATLREERDNYRDICLTLGAENAKLRNLLAAKMCSPLYNPTSFAPETLIPAYMYQYSSYDIQFSPTTLLRPNAMSDAGANRGDQESTARSEDETEVHPSVIGLSETQNSVSWQAHGDSAHSVGHRTSGGGTCAESDVSLDHNIGGQEPHAFAGFRHIHHQDSFFGPIPLHGMQSRLSTDIHRFMRALKSQLKKNERRRLWAVENITRAVNAVWPRAQIKQYGSHVTKLCLPSSDMDFVICLPAVHKNAPAVAPGDLEGRNAINETNQKVLSRKLKGEPWLDQRSIKVIERTAVPVIKVSTKDSRSRVLQLDLSFDAKEHHGLEALNMIQQILEVR</sequence>
<dbReference type="GeneID" id="7445963"/>
<reference evidence="3 4" key="1">
    <citation type="journal article" date="2004" name="Science">
        <title>The genome of the diatom Thalassiosira pseudonana: ecology, evolution, and metabolism.</title>
        <authorList>
            <person name="Armbrust E.V."/>
            <person name="Berges J.A."/>
            <person name="Bowler C."/>
            <person name="Green B.R."/>
            <person name="Martinez D."/>
            <person name="Putnam N.H."/>
            <person name="Zhou S."/>
            <person name="Allen A.E."/>
            <person name="Apt K.E."/>
            <person name="Bechner M."/>
            <person name="Brzezinski M.A."/>
            <person name="Chaal B.K."/>
            <person name="Chiovitti A."/>
            <person name="Davis A.K."/>
            <person name="Demarest M.S."/>
            <person name="Detter J.C."/>
            <person name="Glavina T."/>
            <person name="Goodstein D."/>
            <person name="Hadi M.Z."/>
            <person name="Hellsten U."/>
            <person name="Hildebrand M."/>
            <person name="Jenkins B.D."/>
            <person name="Jurka J."/>
            <person name="Kapitonov V.V."/>
            <person name="Kroger N."/>
            <person name="Lau W.W."/>
            <person name="Lane T.W."/>
            <person name="Larimer F.W."/>
            <person name="Lippmeier J.C."/>
            <person name="Lucas S."/>
            <person name="Medina M."/>
            <person name="Montsant A."/>
            <person name="Obornik M."/>
            <person name="Parker M.S."/>
            <person name="Palenik B."/>
            <person name="Pazour G.J."/>
            <person name="Richardson P.M."/>
            <person name="Rynearson T.A."/>
            <person name="Saito M.A."/>
            <person name="Schwartz D.C."/>
            <person name="Thamatrakoln K."/>
            <person name="Valentin K."/>
            <person name="Vardi A."/>
            <person name="Wilkerson F.P."/>
            <person name="Rokhsar D.S."/>
        </authorList>
    </citation>
    <scope>NUCLEOTIDE SEQUENCE [LARGE SCALE GENOMIC DNA]</scope>
    <source>
        <strain evidence="3 4">CCMP1335</strain>
    </source>
</reference>
<dbReference type="STRING" id="35128.B8C5X4"/>
<feature type="region of interest" description="Disordered" evidence="1">
    <location>
        <begin position="731"/>
        <end position="800"/>
    </location>
</feature>
<feature type="compositionally biased region" description="Basic and acidic residues" evidence="1">
    <location>
        <begin position="1074"/>
        <end position="1095"/>
    </location>
</feature>
<feature type="compositionally biased region" description="Pro residues" evidence="1">
    <location>
        <begin position="1002"/>
        <end position="1014"/>
    </location>
</feature>
<dbReference type="HOGENOM" id="CLU_245526_0_0_1"/>
<feature type="compositionally biased region" description="Basic and acidic residues" evidence="1">
    <location>
        <begin position="749"/>
        <end position="760"/>
    </location>
</feature>
<feature type="compositionally biased region" description="Polar residues" evidence="1">
    <location>
        <begin position="9"/>
        <end position="32"/>
    </location>
</feature>
<feature type="compositionally biased region" description="Basic and acidic residues" evidence="1">
    <location>
        <begin position="1317"/>
        <end position="1326"/>
    </location>
</feature>
<feature type="region of interest" description="Disordered" evidence="1">
    <location>
        <begin position="1307"/>
        <end position="1331"/>
    </location>
</feature>
<feature type="compositionally biased region" description="Acidic residues" evidence="1">
    <location>
        <begin position="590"/>
        <end position="599"/>
    </location>
</feature>
<feature type="region of interest" description="Disordered" evidence="1">
    <location>
        <begin position="196"/>
        <end position="220"/>
    </location>
</feature>